<dbReference type="InterPro" id="IPR036390">
    <property type="entry name" value="WH_DNA-bd_sf"/>
</dbReference>
<keyword evidence="2" id="KW-0238">DNA-binding</keyword>
<keyword evidence="1" id="KW-0805">Transcription regulation</keyword>
<evidence type="ECO:0000256" key="3">
    <source>
        <dbReference type="ARBA" id="ARBA00023163"/>
    </source>
</evidence>
<sequence length="124" mass="14218">MEIILSSSSSKPIYEQIVIQIKEMIMNGELKANDPLPSMRKLAKDLHVSIITTQRAYDELSKDGFIHVIPAKGAFVSKQNKDLIREENLRRIEKQMDDICLLAKQSGVTMDELEKILHLMYEES</sequence>
<keyword evidence="6" id="KW-1185">Reference proteome</keyword>
<feature type="domain" description="HTH gntR-type" evidence="4">
    <location>
        <begin position="11"/>
        <end position="79"/>
    </location>
</feature>
<dbReference type="OrthoDB" id="9801546at2"/>
<accession>A0A415NVX7</accession>
<evidence type="ECO:0000259" key="4">
    <source>
        <dbReference type="PROSITE" id="PS50949"/>
    </source>
</evidence>
<dbReference type="PROSITE" id="PS50949">
    <property type="entry name" value="HTH_GNTR"/>
    <property type="match status" value="1"/>
</dbReference>
<dbReference type="Gene3D" id="1.10.10.10">
    <property type="entry name" value="Winged helix-like DNA-binding domain superfamily/Winged helix DNA-binding domain"/>
    <property type="match status" value="1"/>
</dbReference>
<dbReference type="RefSeq" id="WP_117517419.1">
    <property type="nucleotide sequence ID" value="NZ_QRPK01000129.1"/>
</dbReference>
<evidence type="ECO:0000256" key="2">
    <source>
        <dbReference type="ARBA" id="ARBA00023125"/>
    </source>
</evidence>
<dbReference type="PANTHER" id="PTHR38445">
    <property type="entry name" value="HTH-TYPE TRANSCRIPTIONAL REPRESSOR YTRA"/>
    <property type="match status" value="1"/>
</dbReference>
<dbReference type="Proteomes" id="UP000284868">
    <property type="component" value="Unassembled WGS sequence"/>
</dbReference>
<proteinExistence type="predicted"/>
<dbReference type="CDD" id="cd07377">
    <property type="entry name" value="WHTH_GntR"/>
    <property type="match status" value="1"/>
</dbReference>
<organism evidence="5 6">
    <name type="scientific">Amedibacillus dolichus</name>
    <dbReference type="NCBI Taxonomy" id="31971"/>
    <lineage>
        <taxon>Bacteria</taxon>
        <taxon>Bacillati</taxon>
        <taxon>Bacillota</taxon>
        <taxon>Erysipelotrichia</taxon>
        <taxon>Erysipelotrichales</taxon>
        <taxon>Erysipelotrichaceae</taxon>
        <taxon>Amedibacillus</taxon>
    </lineage>
</organism>
<evidence type="ECO:0000256" key="1">
    <source>
        <dbReference type="ARBA" id="ARBA00023015"/>
    </source>
</evidence>
<dbReference type="PANTHER" id="PTHR38445:SF7">
    <property type="entry name" value="GNTR-FAMILY TRANSCRIPTIONAL REGULATOR"/>
    <property type="match status" value="1"/>
</dbReference>
<dbReference type="InterPro" id="IPR000524">
    <property type="entry name" value="Tscrpt_reg_HTH_GntR"/>
</dbReference>
<name>A0A415NVX7_9FIRM</name>
<dbReference type="EMBL" id="QRPK01000129">
    <property type="protein sequence ID" value="RHM04643.1"/>
    <property type="molecule type" value="Genomic_DNA"/>
</dbReference>
<evidence type="ECO:0000313" key="5">
    <source>
        <dbReference type="EMBL" id="RHM04643.1"/>
    </source>
</evidence>
<dbReference type="SUPFAM" id="SSF46785">
    <property type="entry name" value="Winged helix' DNA-binding domain"/>
    <property type="match status" value="1"/>
</dbReference>
<keyword evidence="3" id="KW-0804">Transcription</keyword>
<comment type="caution">
    <text evidence="5">The sequence shown here is derived from an EMBL/GenBank/DDBJ whole genome shotgun (WGS) entry which is preliminary data.</text>
</comment>
<reference evidence="5 6" key="1">
    <citation type="submission" date="2018-08" db="EMBL/GenBank/DDBJ databases">
        <title>A genome reference for cultivated species of the human gut microbiota.</title>
        <authorList>
            <person name="Zou Y."/>
            <person name="Xue W."/>
            <person name="Luo G."/>
        </authorList>
    </citation>
    <scope>NUCLEOTIDE SEQUENCE [LARGE SCALE GENOMIC DNA]</scope>
    <source>
        <strain evidence="5 6">AF35-6BH</strain>
    </source>
</reference>
<dbReference type="AlphaFoldDB" id="A0A415NVX7"/>
<dbReference type="Pfam" id="PF00392">
    <property type="entry name" value="GntR"/>
    <property type="match status" value="1"/>
</dbReference>
<dbReference type="GO" id="GO:0003700">
    <property type="term" value="F:DNA-binding transcription factor activity"/>
    <property type="evidence" value="ECO:0007669"/>
    <property type="project" value="InterPro"/>
</dbReference>
<dbReference type="GO" id="GO:0003677">
    <property type="term" value="F:DNA binding"/>
    <property type="evidence" value="ECO:0007669"/>
    <property type="project" value="UniProtKB-KW"/>
</dbReference>
<evidence type="ECO:0000313" key="6">
    <source>
        <dbReference type="Proteomes" id="UP000284868"/>
    </source>
</evidence>
<dbReference type="InterPro" id="IPR036388">
    <property type="entry name" value="WH-like_DNA-bd_sf"/>
</dbReference>
<gene>
    <name evidence="5" type="ORF">DWZ83_10760</name>
</gene>
<protein>
    <submittedName>
        <fullName evidence="5">GntR family transcriptional regulator</fullName>
    </submittedName>
</protein>
<dbReference type="SMART" id="SM00345">
    <property type="entry name" value="HTH_GNTR"/>
    <property type="match status" value="1"/>
</dbReference>